<evidence type="ECO:0000259" key="14">
    <source>
        <dbReference type="PROSITE" id="PS51384"/>
    </source>
</evidence>
<dbReference type="InterPro" id="IPR013112">
    <property type="entry name" value="FAD-bd_8"/>
</dbReference>
<keyword evidence="4 13" id="KW-0812">Transmembrane</keyword>
<gene>
    <name evidence="15" type="ORF">A2803_05570</name>
</gene>
<evidence type="ECO:0000256" key="6">
    <source>
        <dbReference type="ARBA" id="ARBA00022723"/>
    </source>
</evidence>
<keyword evidence="12 13" id="KW-0472">Membrane</keyword>
<proteinExistence type="predicted"/>
<keyword evidence="11" id="KW-0411">Iron-sulfur</keyword>
<dbReference type="InterPro" id="IPR039261">
    <property type="entry name" value="FNR_nucleotide-bd"/>
</dbReference>
<dbReference type="Proteomes" id="UP000178870">
    <property type="component" value="Unassembled WGS sequence"/>
</dbReference>
<dbReference type="InterPro" id="IPR013130">
    <property type="entry name" value="Fe3_Rdtase_TM_dom"/>
</dbReference>
<dbReference type="InterPro" id="IPR050415">
    <property type="entry name" value="MRET"/>
</dbReference>
<dbReference type="InterPro" id="IPR017938">
    <property type="entry name" value="Riboflavin_synthase-like_b-brl"/>
</dbReference>
<dbReference type="GO" id="GO:0051537">
    <property type="term" value="F:2 iron, 2 sulfur cluster binding"/>
    <property type="evidence" value="ECO:0007669"/>
    <property type="project" value="UniProtKB-KW"/>
</dbReference>
<dbReference type="AlphaFoldDB" id="A0A1F7Z0X7"/>
<dbReference type="PANTHER" id="PTHR47354:SF8">
    <property type="entry name" value="1,2-PHENYLACETYL-COA EPOXIDASE, SUBUNIT E"/>
    <property type="match status" value="1"/>
</dbReference>
<dbReference type="Pfam" id="PF08022">
    <property type="entry name" value="FAD_binding_8"/>
    <property type="match status" value="1"/>
</dbReference>
<dbReference type="EMBL" id="MGGP01000004">
    <property type="protein sequence ID" value="OGM33306.1"/>
    <property type="molecule type" value="Genomic_DNA"/>
</dbReference>
<dbReference type="PROSITE" id="PS51384">
    <property type="entry name" value="FAD_FR"/>
    <property type="match status" value="1"/>
</dbReference>
<keyword evidence="5" id="KW-0001">2Fe-2S</keyword>
<keyword evidence="8 13" id="KW-1133">Transmembrane helix</keyword>
<dbReference type="InterPro" id="IPR017927">
    <property type="entry name" value="FAD-bd_FR_type"/>
</dbReference>
<evidence type="ECO:0000313" key="15">
    <source>
        <dbReference type="EMBL" id="OGM33306.1"/>
    </source>
</evidence>
<reference evidence="15 16" key="1">
    <citation type="journal article" date="2016" name="Nat. Commun.">
        <title>Thousands of microbial genomes shed light on interconnected biogeochemical processes in an aquifer system.</title>
        <authorList>
            <person name="Anantharaman K."/>
            <person name="Brown C.T."/>
            <person name="Hug L.A."/>
            <person name="Sharon I."/>
            <person name="Castelle C.J."/>
            <person name="Probst A.J."/>
            <person name="Thomas B.C."/>
            <person name="Singh A."/>
            <person name="Wilkins M.J."/>
            <person name="Karaoz U."/>
            <person name="Brodie E.L."/>
            <person name="Williams K.H."/>
            <person name="Hubbard S.S."/>
            <person name="Banfield J.F."/>
        </authorList>
    </citation>
    <scope>NUCLEOTIDE SEQUENCE [LARGE SCALE GENOMIC DNA]</scope>
</reference>
<feature type="transmembrane region" description="Helical" evidence="13">
    <location>
        <begin position="84"/>
        <end position="102"/>
    </location>
</feature>
<comment type="caution">
    <text evidence="15">The sequence shown here is derived from an EMBL/GenBank/DDBJ whole genome shotgun (WGS) entry which is preliminary data.</text>
</comment>
<dbReference type="GO" id="GO:0050660">
    <property type="term" value="F:flavin adenine dinucleotide binding"/>
    <property type="evidence" value="ECO:0007669"/>
    <property type="project" value="TreeGrafter"/>
</dbReference>
<dbReference type="PRINTS" id="PR00409">
    <property type="entry name" value="PHDIOXRDTASE"/>
</dbReference>
<evidence type="ECO:0000256" key="7">
    <source>
        <dbReference type="ARBA" id="ARBA00022827"/>
    </source>
</evidence>
<evidence type="ECO:0000256" key="3">
    <source>
        <dbReference type="ARBA" id="ARBA00022630"/>
    </source>
</evidence>
<evidence type="ECO:0000256" key="5">
    <source>
        <dbReference type="ARBA" id="ARBA00022714"/>
    </source>
</evidence>
<dbReference type="InterPro" id="IPR001433">
    <property type="entry name" value="OxRdtase_FAD/NAD-bd"/>
</dbReference>
<dbReference type="SUPFAM" id="SSF52343">
    <property type="entry name" value="Ferredoxin reductase-like, C-terminal NADP-linked domain"/>
    <property type="match status" value="1"/>
</dbReference>
<dbReference type="GO" id="GO:0016020">
    <property type="term" value="C:membrane"/>
    <property type="evidence" value="ECO:0007669"/>
    <property type="project" value="UniProtKB-SubCell"/>
</dbReference>
<keyword evidence="7" id="KW-0274">FAD</keyword>
<evidence type="ECO:0000256" key="11">
    <source>
        <dbReference type="ARBA" id="ARBA00023014"/>
    </source>
</evidence>
<sequence length="430" mass="48016">MYDVRARKNLFLVYTVFLGLTLSLWVLAKPSINSILNFPLISVTQILGLTAATLVSLNLLLASRLKIFENLFGGLDKVYKQHQFTGKTAFALMLAHPTFLLLSSSDLWRAVELYVLDLSTPAYNYGKLALFGFTTLITLTIFVRLPYHIWRITHQLMIIPLIFLTLHVATIPSDVAVFLPLRVWILGLLLVGIGSYIYKVILYKHIGPKLDYKVNQVNLRGQITEVLLEPQGSALSHEPGQFVFVIFGNHEIGDEEHPFSISSAPGEKLIRLSIKKSGDFTSTLPKLKAQDKVKLYGPYGAFGRIALVSKKEVVMIAGGIGITPFLSIVNYIKNKNINLKYKLIYSYKNETDSSYKEELMEIAGDKLVTHNSDRSGHLTAKSIADKVGGLTNKTILLCGPKGMMSALTSQFLEMGVKRRNIIFEDFDLKG</sequence>
<name>A0A1F7Z0X7_9BACT</name>
<dbReference type="Gene3D" id="3.40.50.80">
    <property type="entry name" value="Nucleotide-binding domain of ferredoxin-NADP reductase (FNR) module"/>
    <property type="match status" value="1"/>
</dbReference>
<evidence type="ECO:0000256" key="8">
    <source>
        <dbReference type="ARBA" id="ARBA00022989"/>
    </source>
</evidence>
<dbReference type="SUPFAM" id="SSF63380">
    <property type="entry name" value="Riboflavin synthase domain-like"/>
    <property type="match status" value="1"/>
</dbReference>
<evidence type="ECO:0000313" key="16">
    <source>
        <dbReference type="Proteomes" id="UP000178870"/>
    </source>
</evidence>
<evidence type="ECO:0000256" key="12">
    <source>
        <dbReference type="ARBA" id="ARBA00023136"/>
    </source>
</evidence>
<evidence type="ECO:0000256" key="4">
    <source>
        <dbReference type="ARBA" id="ARBA00022692"/>
    </source>
</evidence>
<evidence type="ECO:0000256" key="10">
    <source>
        <dbReference type="ARBA" id="ARBA00023004"/>
    </source>
</evidence>
<organism evidence="15 16">
    <name type="scientific">Candidatus Woesebacteria bacterium RIFCSPHIGHO2_01_FULL_44_21</name>
    <dbReference type="NCBI Taxonomy" id="1802503"/>
    <lineage>
        <taxon>Bacteria</taxon>
        <taxon>Candidatus Woeseibacteriota</taxon>
    </lineage>
</organism>
<dbReference type="Pfam" id="PF01794">
    <property type="entry name" value="Ferric_reduct"/>
    <property type="match status" value="1"/>
</dbReference>
<dbReference type="GO" id="GO:0016491">
    <property type="term" value="F:oxidoreductase activity"/>
    <property type="evidence" value="ECO:0007669"/>
    <property type="project" value="UniProtKB-KW"/>
</dbReference>
<keyword evidence="9" id="KW-0560">Oxidoreductase</keyword>
<evidence type="ECO:0000256" key="2">
    <source>
        <dbReference type="ARBA" id="ARBA00004141"/>
    </source>
</evidence>
<feature type="transmembrane region" description="Helical" evidence="13">
    <location>
        <begin position="122"/>
        <end position="145"/>
    </location>
</feature>
<dbReference type="GO" id="GO:0046872">
    <property type="term" value="F:metal ion binding"/>
    <property type="evidence" value="ECO:0007669"/>
    <property type="project" value="UniProtKB-KW"/>
</dbReference>
<evidence type="ECO:0000256" key="13">
    <source>
        <dbReference type="SAM" id="Phobius"/>
    </source>
</evidence>
<keyword evidence="10" id="KW-0408">Iron</keyword>
<keyword evidence="3" id="KW-0285">Flavoprotein</keyword>
<comment type="subcellular location">
    <subcellularLocation>
        <location evidence="2">Membrane</location>
        <topology evidence="2">Multi-pass membrane protein</topology>
    </subcellularLocation>
</comment>
<accession>A0A1F7Z0X7</accession>
<feature type="transmembrane region" description="Helical" evidence="13">
    <location>
        <begin position="184"/>
        <end position="203"/>
    </location>
</feature>
<feature type="transmembrane region" description="Helical" evidence="13">
    <location>
        <begin position="9"/>
        <end position="28"/>
    </location>
</feature>
<dbReference type="Gene3D" id="2.40.30.10">
    <property type="entry name" value="Translation factors"/>
    <property type="match status" value="1"/>
</dbReference>
<evidence type="ECO:0000256" key="1">
    <source>
        <dbReference type="ARBA" id="ARBA00001974"/>
    </source>
</evidence>
<feature type="transmembrane region" description="Helical" evidence="13">
    <location>
        <begin position="313"/>
        <end position="332"/>
    </location>
</feature>
<dbReference type="Pfam" id="PF00175">
    <property type="entry name" value="NAD_binding_1"/>
    <property type="match status" value="1"/>
</dbReference>
<feature type="transmembrane region" description="Helical" evidence="13">
    <location>
        <begin position="40"/>
        <end position="63"/>
    </location>
</feature>
<feature type="domain" description="FAD-binding FR-type" evidence="14">
    <location>
        <begin position="193"/>
        <end position="305"/>
    </location>
</feature>
<keyword evidence="6" id="KW-0479">Metal-binding</keyword>
<dbReference type="PANTHER" id="PTHR47354">
    <property type="entry name" value="NADH OXIDOREDUCTASE HCR"/>
    <property type="match status" value="1"/>
</dbReference>
<protein>
    <recommendedName>
        <fullName evidence="14">FAD-binding FR-type domain-containing protein</fullName>
    </recommendedName>
</protein>
<feature type="transmembrane region" description="Helical" evidence="13">
    <location>
        <begin position="157"/>
        <end position="178"/>
    </location>
</feature>
<comment type="cofactor">
    <cofactor evidence="1">
        <name>FAD</name>
        <dbReference type="ChEBI" id="CHEBI:57692"/>
    </cofactor>
</comment>
<evidence type="ECO:0000256" key="9">
    <source>
        <dbReference type="ARBA" id="ARBA00023002"/>
    </source>
</evidence>